<feature type="region of interest" description="Disordered" evidence="1">
    <location>
        <begin position="26"/>
        <end position="54"/>
    </location>
</feature>
<comment type="caution">
    <text evidence="2">The sequence shown here is derived from an EMBL/GenBank/DDBJ whole genome shotgun (WGS) entry which is preliminary data.</text>
</comment>
<dbReference type="AlphaFoldDB" id="A0AAE0PMC4"/>
<accession>A0AAE0PMC4</accession>
<keyword evidence="3" id="KW-1185">Reference proteome</keyword>
<reference evidence="2" key="1">
    <citation type="journal article" date="2023" name="Mol. Phylogenet. Evol.">
        <title>Genome-scale phylogeny and comparative genomics of the fungal order Sordariales.</title>
        <authorList>
            <person name="Hensen N."/>
            <person name="Bonometti L."/>
            <person name="Westerberg I."/>
            <person name="Brannstrom I.O."/>
            <person name="Guillou S."/>
            <person name="Cros-Aarteil S."/>
            <person name="Calhoun S."/>
            <person name="Haridas S."/>
            <person name="Kuo A."/>
            <person name="Mondo S."/>
            <person name="Pangilinan J."/>
            <person name="Riley R."/>
            <person name="LaButti K."/>
            <person name="Andreopoulos B."/>
            <person name="Lipzen A."/>
            <person name="Chen C."/>
            <person name="Yan M."/>
            <person name="Daum C."/>
            <person name="Ng V."/>
            <person name="Clum A."/>
            <person name="Steindorff A."/>
            <person name="Ohm R.A."/>
            <person name="Martin F."/>
            <person name="Silar P."/>
            <person name="Natvig D.O."/>
            <person name="Lalanne C."/>
            <person name="Gautier V."/>
            <person name="Ament-Velasquez S.L."/>
            <person name="Kruys A."/>
            <person name="Hutchinson M.I."/>
            <person name="Powell A.J."/>
            <person name="Barry K."/>
            <person name="Miller A.N."/>
            <person name="Grigoriev I.V."/>
            <person name="Debuchy R."/>
            <person name="Gladieux P."/>
            <person name="Hiltunen Thoren M."/>
            <person name="Johannesson H."/>
        </authorList>
    </citation>
    <scope>NUCLEOTIDE SEQUENCE</scope>
    <source>
        <strain evidence="2">FGSC 1904</strain>
    </source>
</reference>
<reference evidence="2" key="2">
    <citation type="submission" date="2023-07" db="EMBL/GenBank/DDBJ databases">
        <authorList>
            <consortium name="Lawrence Berkeley National Laboratory"/>
            <person name="Haridas S."/>
            <person name="Hensen N."/>
            <person name="Bonometti L."/>
            <person name="Westerberg I."/>
            <person name="Brannstrom I.O."/>
            <person name="Guillou S."/>
            <person name="Cros-Aarteil S."/>
            <person name="Calhoun S."/>
            <person name="Kuo A."/>
            <person name="Mondo S."/>
            <person name="Pangilinan J."/>
            <person name="Riley R."/>
            <person name="LaButti K."/>
            <person name="Andreopoulos B."/>
            <person name="Lipzen A."/>
            <person name="Chen C."/>
            <person name="Yanf M."/>
            <person name="Daum C."/>
            <person name="Ng V."/>
            <person name="Clum A."/>
            <person name="Steindorff A."/>
            <person name="Ohm R."/>
            <person name="Martin F."/>
            <person name="Silar P."/>
            <person name="Natvig D."/>
            <person name="Lalanne C."/>
            <person name="Gautier V."/>
            <person name="Ament-velasquez S.L."/>
            <person name="Kruys A."/>
            <person name="Hutchinson M.I."/>
            <person name="Powell A.J."/>
            <person name="Barry K."/>
            <person name="Miller A.N."/>
            <person name="Grigoriev I.V."/>
            <person name="Debuchy R."/>
            <person name="Gladieux P."/>
            <person name="Thoren M.H."/>
            <person name="Johannesson H."/>
        </authorList>
    </citation>
    <scope>NUCLEOTIDE SEQUENCE</scope>
    <source>
        <strain evidence="2">FGSC 1904</strain>
    </source>
</reference>
<proteinExistence type="predicted"/>
<evidence type="ECO:0000313" key="2">
    <source>
        <dbReference type="EMBL" id="KAK3402575.1"/>
    </source>
</evidence>
<gene>
    <name evidence="2" type="ORF">B0T20DRAFT_465501</name>
</gene>
<evidence type="ECO:0000256" key="1">
    <source>
        <dbReference type="SAM" id="MobiDB-lite"/>
    </source>
</evidence>
<sequence>MRGGLIHGGQTGTTLDLASAIRRGRRDCHGTGREQPASTQTWQGTREAGEDDEPDRQILWGRLGSQKTRCTRAANKGRRGGRTAQRNQAEENRGDEWRRRLALNLERGACLDVKERRAGLWIESSSPGRDPNTGASVLPKREWEAPAKIKPGCACLGLRRLLAFRLGLPRGCVDGTQRLSLIPTSVVAIVRKQRRGRVRGQNLNETWEETAWYYDAGMWPRSRSARGSCRQPSVISRAALGLDKVTSKSEQPFCQPVRDIFDLLRWMDVLS</sequence>
<organism evidence="2 3">
    <name type="scientific">Sordaria brevicollis</name>
    <dbReference type="NCBI Taxonomy" id="83679"/>
    <lineage>
        <taxon>Eukaryota</taxon>
        <taxon>Fungi</taxon>
        <taxon>Dikarya</taxon>
        <taxon>Ascomycota</taxon>
        <taxon>Pezizomycotina</taxon>
        <taxon>Sordariomycetes</taxon>
        <taxon>Sordariomycetidae</taxon>
        <taxon>Sordariales</taxon>
        <taxon>Sordariaceae</taxon>
        <taxon>Sordaria</taxon>
    </lineage>
</organism>
<dbReference type="Proteomes" id="UP001281003">
    <property type="component" value="Unassembled WGS sequence"/>
</dbReference>
<protein>
    <submittedName>
        <fullName evidence="2">Uncharacterized protein</fullName>
    </submittedName>
</protein>
<name>A0AAE0PMC4_SORBR</name>
<dbReference type="EMBL" id="JAUTDP010000001">
    <property type="protein sequence ID" value="KAK3402575.1"/>
    <property type="molecule type" value="Genomic_DNA"/>
</dbReference>
<evidence type="ECO:0000313" key="3">
    <source>
        <dbReference type="Proteomes" id="UP001281003"/>
    </source>
</evidence>
<feature type="region of interest" description="Disordered" evidence="1">
    <location>
        <begin position="69"/>
        <end position="95"/>
    </location>
</feature>